<keyword evidence="2" id="KW-1185">Reference proteome</keyword>
<dbReference type="EMBL" id="JAKROA010000010">
    <property type="protein sequence ID" value="KAL5105008.1"/>
    <property type="molecule type" value="Genomic_DNA"/>
</dbReference>
<organism evidence="1 2">
    <name type="scientific">Taenia crassiceps</name>
    <dbReference type="NCBI Taxonomy" id="6207"/>
    <lineage>
        <taxon>Eukaryota</taxon>
        <taxon>Metazoa</taxon>
        <taxon>Spiralia</taxon>
        <taxon>Lophotrochozoa</taxon>
        <taxon>Platyhelminthes</taxon>
        <taxon>Cestoda</taxon>
        <taxon>Eucestoda</taxon>
        <taxon>Cyclophyllidea</taxon>
        <taxon>Taeniidae</taxon>
        <taxon>Taenia</taxon>
    </lineage>
</organism>
<sequence>MLEKATFFIIAALYVDSYAQISSIKGDKRIIKGPVNGSFTLQSVLPDVYETVVVNNQSFSIANGSCTTSYFDCKYVQERPYHAVVTLKGKTLKELRWVKFVPKRQNVIPISIAVFVNNVWLNSTEDGLIPDPKQPFFVSALNRTKVSLPCTFSGNGTPAAVVVTKYSTLVYSVSRNGTVVNRTADVPEVVAFSVRKKNTSTTYVITVKRHFRIDYVGCTDGSNWITYMIEWVLAPPDRAPRQPVTWSVVMCGLFTVFTTKDWIVESGTRRHWSVRDEGTSVCAALVGIKARLLECVYTCLVFPHKSHILFNQTMLLKAVIFFLVVHTLPSILCYKTLPGDTRVVKGRQNEAFSYETSLPSEYVYLVSGIHNVTLANGDCSTPFFMCTYSQVNDTQTNVKMSGYMSYGLKWVTFMGGPNQVPVSIVFFTDDVWNDLAAGSIQPQYSVPLIVRAKGLRTVTLTCSIFATSPKFNLYTGVDNVLYYSVKPQQDETKKHNQILNLEIRNILMHKVVTLTVRKKLDIDFYSCNVDNYWLTHTIDWTQSGVVQVKATLVSLIVALVYAWM</sequence>
<reference evidence="1 2" key="1">
    <citation type="journal article" date="2022" name="Front. Cell. Infect. Microbiol.">
        <title>The Genomes of Two Strains of Taenia crassiceps the Animal Model for the Study of Human Cysticercosis.</title>
        <authorList>
            <person name="Bobes R.J."/>
            <person name="Estrada K."/>
            <person name="Rios-Valencia D.G."/>
            <person name="Calderon-Gallegos A."/>
            <person name="de la Torre P."/>
            <person name="Carrero J.C."/>
            <person name="Sanchez-Flores A."/>
            <person name="Laclette J.P."/>
        </authorList>
    </citation>
    <scope>NUCLEOTIDE SEQUENCE [LARGE SCALE GENOMIC DNA]</scope>
    <source>
        <strain evidence="1">WFUcys</strain>
    </source>
</reference>
<proteinExistence type="predicted"/>
<dbReference type="Proteomes" id="UP001651158">
    <property type="component" value="Unassembled WGS sequence"/>
</dbReference>
<name>A0ABR4Q6M9_9CEST</name>
<accession>A0ABR4Q6M9</accession>
<protein>
    <recommendedName>
        <fullName evidence="3">IgGFc-binding protein N-terminal domain-containing protein</fullName>
    </recommendedName>
</protein>
<evidence type="ECO:0000313" key="2">
    <source>
        <dbReference type="Proteomes" id="UP001651158"/>
    </source>
</evidence>
<evidence type="ECO:0008006" key="3">
    <source>
        <dbReference type="Google" id="ProtNLM"/>
    </source>
</evidence>
<evidence type="ECO:0000313" key="1">
    <source>
        <dbReference type="EMBL" id="KAL5105008.1"/>
    </source>
</evidence>
<gene>
    <name evidence="1" type="ORF">TcWFU_008522</name>
</gene>
<comment type="caution">
    <text evidence="1">The sequence shown here is derived from an EMBL/GenBank/DDBJ whole genome shotgun (WGS) entry which is preliminary data.</text>
</comment>